<dbReference type="PROSITE" id="PS00411">
    <property type="entry name" value="KINESIN_MOTOR_1"/>
    <property type="match status" value="1"/>
</dbReference>
<dbReference type="GO" id="GO:0003777">
    <property type="term" value="F:microtubule motor activity"/>
    <property type="evidence" value="ECO:0007669"/>
    <property type="project" value="InterPro"/>
</dbReference>
<proteinExistence type="inferred from homology"/>
<dbReference type="InterPro" id="IPR027417">
    <property type="entry name" value="P-loop_NTPase"/>
</dbReference>
<dbReference type="InterPro" id="IPR019821">
    <property type="entry name" value="Kinesin_motor_CS"/>
</dbReference>
<dbReference type="Proteomes" id="UP000005238">
    <property type="component" value="Unassembled WGS sequence"/>
</dbReference>
<dbReference type="eggNOG" id="KOG0239">
    <property type="taxonomic scope" value="Eukaryota"/>
</dbReference>
<dbReference type="VEuPathDB" id="FungiDB:KRP22_13145"/>
<dbReference type="PROSITE" id="PS50067">
    <property type="entry name" value="KINESIN_MOTOR_2"/>
    <property type="match status" value="1"/>
</dbReference>
<dbReference type="PANTHER" id="PTHR47972:SF28">
    <property type="entry name" value="KINESIN-LIKE PROTEIN KLP-3"/>
    <property type="match status" value="1"/>
</dbReference>
<organism evidence="6 7">
    <name type="scientific">Phytophthora ramorum</name>
    <name type="common">Sudden oak death agent</name>
    <dbReference type="NCBI Taxonomy" id="164328"/>
    <lineage>
        <taxon>Eukaryota</taxon>
        <taxon>Sar</taxon>
        <taxon>Stramenopiles</taxon>
        <taxon>Oomycota</taxon>
        <taxon>Peronosporomycetes</taxon>
        <taxon>Peronosporales</taxon>
        <taxon>Peronosporaceae</taxon>
        <taxon>Phytophthora</taxon>
    </lineage>
</organism>
<dbReference type="FunFam" id="3.40.850.10:FF:000176">
    <property type="entry name" value="Kinesin-like protein"/>
    <property type="match status" value="1"/>
</dbReference>
<reference evidence="7" key="1">
    <citation type="journal article" date="2006" name="Science">
        <title>Phytophthora genome sequences uncover evolutionary origins and mechanisms of pathogenesis.</title>
        <authorList>
            <person name="Tyler B.M."/>
            <person name="Tripathy S."/>
            <person name="Zhang X."/>
            <person name="Dehal P."/>
            <person name="Jiang R.H."/>
            <person name="Aerts A."/>
            <person name="Arredondo F.D."/>
            <person name="Baxter L."/>
            <person name="Bensasson D."/>
            <person name="Beynon J.L."/>
            <person name="Chapman J."/>
            <person name="Damasceno C.M."/>
            <person name="Dorrance A.E."/>
            <person name="Dou D."/>
            <person name="Dickerman A.W."/>
            <person name="Dubchak I.L."/>
            <person name="Garbelotto M."/>
            <person name="Gijzen M."/>
            <person name="Gordon S.G."/>
            <person name="Govers F."/>
            <person name="Grunwald N.J."/>
            <person name="Huang W."/>
            <person name="Ivors K.L."/>
            <person name="Jones R.W."/>
            <person name="Kamoun S."/>
            <person name="Krampis K."/>
            <person name="Lamour K.H."/>
            <person name="Lee M.K."/>
            <person name="McDonald W.H."/>
            <person name="Medina M."/>
            <person name="Meijer H.J."/>
            <person name="Nordberg E.K."/>
            <person name="Maclean D.J."/>
            <person name="Ospina-Giraldo M.D."/>
            <person name="Morris P.F."/>
            <person name="Phuntumart V."/>
            <person name="Putnam N.H."/>
            <person name="Rash S."/>
            <person name="Rose J.K."/>
            <person name="Sakihama Y."/>
            <person name="Salamov A.A."/>
            <person name="Savidor A."/>
            <person name="Scheuring C.F."/>
            <person name="Smith B.M."/>
            <person name="Sobral B.W."/>
            <person name="Terry A."/>
            <person name="Torto-Alalibo T.A."/>
            <person name="Win J."/>
            <person name="Xu Z."/>
            <person name="Zhang H."/>
            <person name="Grigoriev I.V."/>
            <person name="Rokhsar D.S."/>
            <person name="Boore J.L."/>
        </authorList>
    </citation>
    <scope>NUCLEOTIDE SEQUENCE [LARGE SCALE GENOMIC DNA]</scope>
    <source>
        <strain evidence="7">Pr102</strain>
    </source>
</reference>
<name>H3G7E4_PHYRM</name>
<keyword evidence="4" id="KW-0493">Microtubule</keyword>
<dbReference type="AlphaFoldDB" id="H3G7E4"/>
<evidence type="ECO:0000259" key="5">
    <source>
        <dbReference type="PROSITE" id="PS50067"/>
    </source>
</evidence>
<dbReference type="InterPro" id="IPR036961">
    <property type="entry name" value="Kinesin_motor_dom_sf"/>
</dbReference>
<protein>
    <recommendedName>
        <fullName evidence="4">Kinesin-like protein</fullName>
    </recommendedName>
</protein>
<dbReference type="GO" id="GO:0015630">
    <property type="term" value="C:microtubule cytoskeleton"/>
    <property type="evidence" value="ECO:0000318"/>
    <property type="project" value="GO_Central"/>
</dbReference>
<dbReference type="InterPro" id="IPR027640">
    <property type="entry name" value="Kinesin-like_fam"/>
</dbReference>
<dbReference type="PANTHER" id="PTHR47972">
    <property type="entry name" value="KINESIN-LIKE PROTEIN KLP-3"/>
    <property type="match status" value="1"/>
</dbReference>
<reference evidence="6" key="2">
    <citation type="submission" date="2015-06" db="UniProtKB">
        <authorList>
            <consortium name="EnsemblProtists"/>
        </authorList>
    </citation>
    <scope>IDENTIFICATION</scope>
    <source>
        <strain evidence="6">Pr102</strain>
    </source>
</reference>
<feature type="binding site" evidence="3">
    <location>
        <begin position="191"/>
        <end position="198"/>
    </location>
    <ligand>
        <name>ATP</name>
        <dbReference type="ChEBI" id="CHEBI:30616"/>
    </ligand>
</feature>
<dbReference type="VEuPathDB" id="FungiDB:KRP23_8488"/>
<dbReference type="GO" id="GO:0008017">
    <property type="term" value="F:microtubule binding"/>
    <property type="evidence" value="ECO:0000318"/>
    <property type="project" value="GO_Central"/>
</dbReference>
<keyword evidence="7" id="KW-1185">Reference proteome</keyword>
<dbReference type="EMBL" id="DS566055">
    <property type="status" value="NOT_ANNOTATED_CDS"/>
    <property type="molecule type" value="Genomic_DNA"/>
</dbReference>
<comment type="similarity">
    <text evidence="3 4">Belongs to the TRAFAC class myosin-kinesin ATPase superfamily. Kinesin family.</text>
</comment>
<keyword evidence="3 4" id="KW-0505">Motor protein</keyword>
<dbReference type="SMART" id="SM00129">
    <property type="entry name" value="KISc"/>
    <property type="match status" value="1"/>
</dbReference>
<dbReference type="GO" id="GO:0005874">
    <property type="term" value="C:microtubule"/>
    <property type="evidence" value="ECO:0007669"/>
    <property type="project" value="UniProtKB-KW"/>
</dbReference>
<evidence type="ECO:0000256" key="1">
    <source>
        <dbReference type="ARBA" id="ARBA00022741"/>
    </source>
</evidence>
<dbReference type="InterPro" id="IPR001752">
    <property type="entry name" value="Kinesin_motor_dom"/>
</dbReference>
<dbReference type="SUPFAM" id="SSF52540">
    <property type="entry name" value="P-loop containing nucleoside triphosphate hydrolases"/>
    <property type="match status" value="1"/>
</dbReference>
<dbReference type="GO" id="GO:0007018">
    <property type="term" value="P:microtubule-based movement"/>
    <property type="evidence" value="ECO:0007669"/>
    <property type="project" value="InterPro"/>
</dbReference>
<dbReference type="OMA" id="YERTRTW"/>
<evidence type="ECO:0000313" key="7">
    <source>
        <dbReference type="Proteomes" id="UP000005238"/>
    </source>
</evidence>
<keyword evidence="1 3" id="KW-0547">Nucleotide-binding</keyword>
<evidence type="ECO:0000256" key="4">
    <source>
        <dbReference type="RuleBase" id="RU000394"/>
    </source>
</evidence>
<sequence>ELNKIKEQAKKAILELKRKLEVASKGQQRKQAAITGLSTQLRAQRTDLVTLKSQVTAQQQQVPVMAKQLTERIIQRVQKQADAMAGVVDNYKREMKERKRLFNLVQELKGNIRVLCRVRPISKSEVAQGSKMICKFTPEEITLSGEKGKVKTWEFDHVFDMASTQDQLFSEVKPLVTSILDGYSVCIFAYGQTGSGKTFTMAGPPENPGINTRSLQELFERKADRMKEYQDELTVSVMEIYNEQIRDLLAQDAANTNLQVRQGPTGNFVPGLTVVPVQTLDEVVELIKRGNKNRSTHATDMNEHSSRSHSILSIQLKSLNIVTNVVASGKLFLVDLAGSERLSKTGAEGQRLKEAQNINKSLSALGDVIAARASKQKHVPYRNSSLTYLLQDALGGDSKTLMVACASPVDYNTEETFCTLNFAARTRSVEMGKATK</sequence>
<dbReference type="PRINTS" id="PR00380">
    <property type="entry name" value="KINESINHEAVY"/>
</dbReference>
<accession>H3G7E4</accession>
<evidence type="ECO:0000256" key="2">
    <source>
        <dbReference type="ARBA" id="ARBA00022840"/>
    </source>
</evidence>
<dbReference type="Gene3D" id="3.40.850.10">
    <property type="entry name" value="Kinesin motor domain"/>
    <property type="match status" value="1"/>
</dbReference>
<evidence type="ECO:0000313" key="6">
    <source>
        <dbReference type="EnsemblProtists" id="Phyra51019"/>
    </source>
</evidence>
<dbReference type="InParanoid" id="H3G7E4"/>
<feature type="domain" description="Kinesin motor" evidence="5">
    <location>
        <begin position="111"/>
        <end position="429"/>
    </location>
</feature>
<evidence type="ECO:0000256" key="3">
    <source>
        <dbReference type="PROSITE-ProRule" id="PRU00283"/>
    </source>
</evidence>
<keyword evidence="2 3" id="KW-0067">ATP-binding</keyword>
<dbReference type="GO" id="GO:0005524">
    <property type="term" value="F:ATP binding"/>
    <property type="evidence" value="ECO:0007669"/>
    <property type="project" value="UniProtKB-UniRule"/>
</dbReference>
<dbReference type="Pfam" id="PF00225">
    <property type="entry name" value="Kinesin"/>
    <property type="match status" value="1"/>
</dbReference>
<dbReference type="HOGENOM" id="CLU_001485_12_4_1"/>
<dbReference type="STRING" id="164328.H3G7E4"/>
<dbReference type="EnsemblProtists" id="Phyra51019">
    <property type="protein sequence ID" value="Phyra51019"/>
    <property type="gene ID" value="Phyra51019"/>
</dbReference>
<dbReference type="GO" id="GO:0007017">
    <property type="term" value="P:microtubule-based process"/>
    <property type="evidence" value="ECO:0000318"/>
    <property type="project" value="GO_Central"/>
</dbReference>